<dbReference type="AlphaFoldDB" id="A0A1C0YE59"/>
<dbReference type="PANTHER" id="PTHR43792">
    <property type="entry name" value="GNAT FAMILY, PUTATIVE (AFU_ORTHOLOGUE AFUA_3G00765)-RELATED-RELATED"/>
    <property type="match status" value="1"/>
</dbReference>
<dbReference type="PROSITE" id="PS51186">
    <property type="entry name" value="GNAT"/>
    <property type="match status" value="1"/>
</dbReference>
<gene>
    <name evidence="2" type="ORF">A6M13_13210</name>
</gene>
<accession>A0A1C0YE59</accession>
<dbReference type="Proteomes" id="UP000093199">
    <property type="component" value="Unassembled WGS sequence"/>
</dbReference>
<name>A0A1C0YE59_9BACL</name>
<dbReference type="SUPFAM" id="SSF55729">
    <property type="entry name" value="Acyl-CoA N-acyltransferases (Nat)"/>
    <property type="match status" value="1"/>
</dbReference>
<dbReference type="InterPro" id="IPR051531">
    <property type="entry name" value="N-acetyltransferase"/>
</dbReference>
<dbReference type="InterPro" id="IPR016181">
    <property type="entry name" value="Acyl_CoA_acyltransferase"/>
</dbReference>
<proteinExistence type="predicted"/>
<dbReference type="GO" id="GO:0016747">
    <property type="term" value="F:acyltransferase activity, transferring groups other than amino-acyl groups"/>
    <property type="evidence" value="ECO:0007669"/>
    <property type="project" value="InterPro"/>
</dbReference>
<keyword evidence="3" id="KW-1185">Reference proteome</keyword>
<dbReference type="EMBL" id="MASJ01000014">
    <property type="protein sequence ID" value="OCS85393.1"/>
    <property type="molecule type" value="Genomic_DNA"/>
</dbReference>
<dbReference type="InterPro" id="IPR000182">
    <property type="entry name" value="GNAT_dom"/>
</dbReference>
<feature type="domain" description="N-acetyltransferase" evidence="1">
    <location>
        <begin position="10"/>
        <end position="171"/>
    </location>
</feature>
<reference evidence="2 3" key="1">
    <citation type="submission" date="2016-07" db="EMBL/GenBank/DDBJ databases">
        <title>Caryophanon tenue genome sequencing.</title>
        <authorList>
            <person name="Verma A."/>
            <person name="Pal Y."/>
            <person name="Krishnamurthi S."/>
        </authorList>
    </citation>
    <scope>NUCLEOTIDE SEQUENCE [LARGE SCALE GENOMIC DNA]</scope>
    <source>
        <strain evidence="2 3">DSM 14152</strain>
    </source>
</reference>
<sequence>MPLQLETKRLLFQRYTVRDLPFIEELVTNAAVMATIGTGLPQDKQYAQQFLARMQQQYTNFDEYGLHALVEKESGAYIGHAGFVAQLIDDCFEIELGYWIHPRYWQQGYASEATAALVQYAVEEWEIERFVSQITAHNIASMRIAEKNGLHYEKTIVSDGKTTYLYVYEIEVHTP</sequence>
<comment type="caution">
    <text evidence="2">The sequence shown here is derived from an EMBL/GenBank/DDBJ whole genome shotgun (WGS) entry which is preliminary data.</text>
</comment>
<evidence type="ECO:0000313" key="3">
    <source>
        <dbReference type="Proteomes" id="UP000093199"/>
    </source>
</evidence>
<dbReference type="STRING" id="33978.A6M13_13210"/>
<dbReference type="OrthoDB" id="9798081at2"/>
<dbReference type="Gene3D" id="3.40.630.30">
    <property type="match status" value="1"/>
</dbReference>
<organism evidence="2 3">
    <name type="scientific">Caryophanon tenue</name>
    <dbReference type="NCBI Taxonomy" id="33978"/>
    <lineage>
        <taxon>Bacteria</taxon>
        <taxon>Bacillati</taxon>
        <taxon>Bacillota</taxon>
        <taxon>Bacilli</taxon>
        <taxon>Bacillales</taxon>
        <taxon>Caryophanaceae</taxon>
        <taxon>Caryophanon</taxon>
    </lineage>
</organism>
<dbReference type="Pfam" id="PF13302">
    <property type="entry name" value="Acetyltransf_3"/>
    <property type="match status" value="1"/>
</dbReference>
<evidence type="ECO:0000259" key="1">
    <source>
        <dbReference type="PROSITE" id="PS51186"/>
    </source>
</evidence>
<evidence type="ECO:0000313" key="2">
    <source>
        <dbReference type="EMBL" id="OCS85393.1"/>
    </source>
</evidence>
<dbReference type="RefSeq" id="WP_066544919.1">
    <property type="nucleotide sequence ID" value="NZ_MASJ01000014.1"/>
</dbReference>
<dbReference type="PANTHER" id="PTHR43792:SF1">
    <property type="entry name" value="N-ACETYLTRANSFERASE DOMAIN-CONTAINING PROTEIN"/>
    <property type="match status" value="1"/>
</dbReference>
<protein>
    <recommendedName>
        <fullName evidence="1">N-acetyltransferase domain-containing protein</fullName>
    </recommendedName>
</protein>